<dbReference type="AlphaFoldDB" id="A0A7S3DTB3"/>
<protein>
    <submittedName>
        <fullName evidence="1">Uncharacterized protein</fullName>
    </submittedName>
</protein>
<dbReference type="Gene3D" id="2.40.480.10">
    <property type="entry name" value="Allene oxide cyclase-like"/>
    <property type="match status" value="2"/>
</dbReference>
<sequence>METHTWTQPIITANGTITDNPSITGPGDVWTSATTVSVFDSNGPYANGFVGEMCTVVDLGDKWFCEGIYRNLQGCSGLLSFSGIYDGAQLGGNWSVTGGTGDFEGATGSVLESFDEDNFVSTRVITLASPTRICRGFELTEVHFWTSPIVLANGTLIQDASLVGPGDMWPNVATVLDDTESKAIGFVGEKCIVIDGNNKWICGGTYRSLNGCKGQLVFSGVYSGSSSFGNYTILGGTGDFAEATGEILESFDDTALKSTRTITIQ</sequence>
<reference evidence="1" key="1">
    <citation type="submission" date="2021-01" db="EMBL/GenBank/DDBJ databases">
        <authorList>
            <person name="Corre E."/>
            <person name="Pelletier E."/>
            <person name="Niang G."/>
            <person name="Scheremetjew M."/>
            <person name="Finn R."/>
            <person name="Kale V."/>
            <person name="Holt S."/>
            <person name="Cochrane G."/>
            <person name="Meng A."/>
            <person name="Brown T."/>
            <person name="Cohen L."/>
        </authorList>
    </citation>
    <scope>NUCLEOTIDE SEQUENCE</scope>
    <source>
        <strain evidence="1">CCMP125</strain>
    </source>
</reference>
<organism evidence="1">
    <name type="scientific">Entomoneis paludosa</name>
    <dbReference type="NCBI Taxonomy" id="265537"/>
    <lineage>
        <taxon>Eukaryota</taxon>
        <taxon>Sar</taxon>
        <taxon>Stramenopiles</taxon>
        <taxon>Ochrophyta</taxon>
        <taxon>Bacillariophyta</taxon>
        <taxon>Bacillariophyceae</taxon>
        <taxon>Bacillariophycidae</taxon>
        <taxon>Entomoneidaceae</taxon>
        <taxon>Entomoneis</taxon>
    </lineage>
</organism>
<dbReference type="EMBL" id="HBHT01026350">
    <property type="protein sequence ID" value="CAD9977538.1"/>
    <property type="molecule type" value="Transcribed_RNA"/>
</dbReference>
<dbReference type="InterPro" id="IPR044859">
    <property type="entry name" value="Allene_oxi_cyc_Dirigent"/>
</dbReference>
<accession>A0A7S3DTB3</accession>
<gene>
    <name evidence="1" type="ORF">APAL1065_LOCUS17661</name>
</gene>
<name>A0A7S3DTB3_9STRA</name>
<proteinExistence type="predicted"/>
<evidence type="ECO:0000313" key="1">
    <source>
        <dbReference type="EMBL" id="CAD9977538.1"/>
    </source>
</evidence>